<dbReference type="AlphaFoldDB" id="A0A8J8CDP4"/>
<gene>
    <name evidence="1" type="ORF">EGD98_14295</name>
</gene>
<keyword evidence="2" id="KW-1185">Reference proteome</keyword>
<proteinExistence type="predicted"/>
<dbReference type="RefSeq" id="WP_220589036.1">
    <property type="nucleotide sequence ID" value="NZ_RKLQ01000002.1"/>
</dbReference>
<dbReference type="InterPro" id="IPR043825">
    <property type="entry name" value="DUF5802"/>
</dbReference>
<reference evidence="1" key="1">
    <citation type="submission" date="2021-06" db="EMBL/GenBank/DDBJ databases">
        <title>Halomicroarcula sp. F24A a new haloarchaeum isolated from saline soil.</title>
        <authorList>
            <person name="Duran-Viseras A."/>
            <person name="Sanchez-Porro C."/>
            <person name="Ventosa A."/>
        </authorList>
    </citation>
    <scope>NUCLEOTIDE SEQUENCE</scope>
    <source>
        <strain evidence="1">F24A</strain>
    </source>
</reference>
<name>A0A8J8CDP4_9EURY</name>
<dbReference type="EMBL" id="RKLQ01000002">
    <property type="protein sequence ID" value="MBX0304840.1"/>
    <property type="molecule type" value="Genomic_DNA"/>
</dbReference>
<comment type="caution">
    <text evidence="1">The sequence shown here is derived from an EMBL/GenBank/DDBJ whole genome shotgun (WGS) entry which is preliminary data.</text>
</comment>
<dbReference type="Pfam" id="PF19118">
    <property type="entry name" value="DUF5802"/>
    <property type="match status" value="1"/>
</dbReference>
<dbReference type="Proteomes" id="UP000783863">
    <property type="component" value="Unassembled WGS sequence"/>
</dbReference>
<accession>A0A8J8CDP4</accession>
<evidence type="ECO:0000313" key="2">
    <source>
        <dbReference type="Proteomes" id="UP000783863"/>
    </source>
</evidence>
<evidence type="ECO:0000313" key="1">
    <source>
        <dbReference type="EMBL" id="MBX0304840.1"/>
    </source>
</evidence>
<protein>
    <submittedName>
        <fullName evidence="1">Uncharacterized protein</fullName>
    </submittedName>
</protein>
<sequence length="119" mass="13213">MFEQFSRGYYLGRLYVEPREGGAAMCRDQHERVNRQLYGDEGVTRTDLPLVMKLGRRHFPVRGDEEVPADTLAVPEEVLADADIRNPPSLSEVFLAKADHAAQLLSVADTSDVVPDSAV</sequence>
<organism evidence="1 2">
    <name type="scientific">Haloarcula salinisoli</name>
    <dbReference type="NCBI Taxonomy" id="2487746"/>
    <lineage>
        <taxon>Archaea</taxon>
        <taxon>Methanobacteriati</taxon>
        <taxon>Methanobacteriota</taxon>
        <taxon>Stenosarchaea group</taxon>
        <taxon>Halobacteria</taxon>
        <taxon>Halobacteriales</taxon>
        <taxon>Haloarculaceae</taxon>
        <taxon>Haloarcula</taxon>
    </lineage>
</organism>